<evidence type="ECO:0000313" key="3">
    <source>
        <dbReference type="Proteomes" id="UP000290288"/>
    </source>
</evidence>
<feature type="region of interest" description="Disordered" evidence="1">
    <location>
        <begin position="252"/>
        <end position="316"/>
    </location>
</feature>
<evidence type="ECO:0000313" key="2">
    <source>
        <dbReference type="EMBL" id="RXW11441.1"/>
    </source>
</evidence>
<feature type="region of interest" description="Disordered" evidence="1">
    <location>
        <begin position="35"/>
        <end position="98"/>
    </location>
</feature>
<feature type="compositionally biased region" description="Acidic residues" evidence="1">
    <location>
        <begin position="84"/>
        <end position="98"/>
    </location>
</feature>
<feature type="region of interest" description="Disordered" evidence="1">
    <location>
        <begin position="119"/>
        <end position="172"/>
    </location>
</feature>
<comment type="caution">
    <text evidence="2">The sequence shown here is derived from an EMBL/GenBank/DDBJ whole genome shotgun (WGS) entry which is preliminary data.</text>
</comment>
<feature type="region of interest" description="Disordered" evidence="1">
    <location>
        <begin position="341"/>
        <end position="387"/>
    </location>
</feature>
<feature type="compositionally biased region" description="Polar residues" evidence="1">
    <location>
        <begin position="152"/>
        <end position="166"/>
    </location>
</feature>
<reference evidence="2 3" key="1">
    <citation type="submission" date="2019-01" db="EMBL/GenBank/DDBJ databases">
        <title>Draft genome sequence of Psathyrella aberdarensis IHI B618.</title>
        <authorList>
            <person name="Buettner E."/>
            <person name="Kellner H."/>
        </authorList>
    </citation>
    <scope>NUCLEOTIDE SEQUENCE [LARGE SCALE GENOMIC DNA]</scope>
    <source>
        <strain evidence="2 3">IHI B618</strain>
    </source>
</reference>
<evidence type="ECO:0000256" key="1">
    <source>
        <dbReference type="SAM" id="MobiDB-lite"/>
    </source>
</evidence>
<sequence>MDSSPTPASRTYGKGKKVNVMDFFTEPPHLVERRRKAALQAASTTPSNATRPQAQQWGKTGASQPQIIMPSAPGKDTQMATGNQEDDTTDTEDDATDIGDLTDFEEVEAEARAAGLLSEVTTNFSTPSHQTSNTQGQRRNGLVRQDAITPESAYQQFSSPSTSGPFSNAPLPSLLEQLAATPATPDHTTPTPAMVDEFIASALNMSTLNTLSQQHHDAKLPAGQAASNLQAQHVKATHPNFERTTPEMVRETADATSAMQVQETPSMQERARSNGFSAGSGFNSTAGSTFGGASSAQTQTRSTWGTGSNQQPQSTSDATFAQTLENDLAQFGFGAKINRARATDQAKTTTDDAWTSTRDHQQSQKSTAPEQPTQRTQIQATSEASQEGKFQFQPLFQAATKSTPQPSMTAVAPQNTFSFNNAFSFSTTGGFSVNPAPSTSTATTWNPKTQNSVAFNGAPSKPAATIWAPSTQNSVAFNGAPSKPAATNWAPST</sequence>
<organism evidence="2 3">
    <name type="scientific">Candolleomyces aberdarensis</name>
    <dbReference type="NCBI Taxonomy" id="2316362"/>
    <lineage>
        <taxon>Eukaryota</taxon>
        <taxon>Fungi</taxon>
        <taxon>Dikarya</taxon>
        <taxon>Basidiomycota</taxon>
        <taxon>Agaricomycotina</taxon>
        <taxon>Agaricomycetes</taxon>
        <taxon>Agaricomycetidae</taxon>
        <taxon>Agaricales</taxon>
        <taxon>Agaricineae</taxon>
        <taxon>Psathyrellaceae</taxon>
        <taxon>Candolleomyces</taxon>
    </lineage>
</organism>
<feature type="compositionally biased region" description="Polar residues" evidence="1">
    <location>
        <begin position="119"/>
        <end position="138"/>
    </location>
</feature>
<dbReference type="Proteomes" id="UP000290288">
    <property type="component" value="Unassembled WGS sequence"/>
</dbReference>
<name>A0A4Q2CZQ6_9AGAR</name>
<feature type="region of interest" description="Disordered" evidence="1">
    <location>
        <begin position="442"/>
        <end position="465"/>
    </location>
</feature>
<feature type="compositionally biased region" description="Low complexity" evidence="1">
    <location>
        <begin position="343"/>
        <end position="355"/>
    </location>
</feature>
<dbReference type="EMBL" id="SDEE01001905">
    <property type="protein sequence ID" value="RXW11441.1"/>
    <property type="molecule type" value="Genomic_DNA"/>
</dbReference>
<gene>
    <name evidence="2" type="ORF">EST38_g14414</name>
</gene>
<feature type="compositionally biased region" description="Polar residues" evidence="1">
    <location>
        <begin position="442"/>
        <end position="454"/>
    </location>
</feature>
<feature type="compositionally biased region" description="Low complexity" evidence="1">
    <location>
        <begin position="273"/>
        <end position="298"/>
    </location>
</feature>
<feature type="compositionally biased region" description="Polar residues" evidence="1">
    <location>
        <begin position="41"/>
        <end position="66"/>
    </location>
</feature>
<dbReference type="AlphaFoldDB" id="A0A4Q2CZQ6"/>
<keyword evidence="3" id="KW-1185">Reference proteome</keyword>
<protein>
    <submittedName>
        <fullName evidence="2">Uncharacterized protein</fullName>
    </submittedName>
</protein>
<feature type="compositionally biased region" description="Polar residues" evidence="1">
    <location>
        <begin position="363"/>
        <end position="385"/>
    </location>
</feature>
<proteinExistence type="predicted"/>
<feature type="compositionally biased region" description="Polar residues" evidence="1">
    <location>
        <begin position="299"/>
        <end position="316"/>
    </location>
</feature>
<feature type="non-terminal residue" evidence="2">
    <location>
        <position position="493"/>
    </location>
</feature>
<accession>A0A4Q2CZQ6</accession>
<feature type="compositionally biased region" description="Polar residues" evidence="1">
    <location>
        <begin position="254"/>
        <end position="267"/>
    </location>
</feature>